<keyword evidence="5" id="KW-1185">Reference proteome</keyword>
<gene>
    <name evidence="4" type="ORF">BED41_11245</name>
</gene>
<dbReference type="PANTHER" id="PTHR11461:SF211">
    <property type="entry name" value="GH10112P-RELATED"/>
    <property type="match status" value="1"/>
</dbReference>
<dbReference type="Gene3D" id="2.30.39.10">
    <property type="entry name" value="Alpha-1-antitrypsin, domain 1"/>
    <property type="match status" value="1"/>
</dbReference>
<dbReference type="InterPro" id="IPR042185">
    <property type="entry name" value="Serpin_sf_2"/>
</dbReference>
<keyword evidence="2" id="KW-0732">Signal</keyword>
<dbReference type="Gene3D" id="3.30.497.10">
    <property type="entry name" value="Antithrombin, subunit I, domain 2"/>
    <property type="match status" value="1"/>
</dbReference>
<dbReference type="EMBL" id="CP016757">
    <property type="protein sequence ID" value="ANZ45596.1"/>
    <property type="molecule type" value="Genomic_DNA"/>
</dbReference>
<dbReference type="GO" id="GO:0005615">
    <property type="term" value="C:extracellular space"/>
    <property type="evidence" value="ECO:0007669"/>
    <property type="project" value="InterPro"/>
</dbReference>
<dbReference type="PANTHER" id="PTHR11461">
    <property type="entry name" value="SERINE PROTEASE INHIBITOR, SERPIN"/>
    <property type="match status" value="1"/>
</dbReference>
<comment type="similarity">
    <text evidence="1">Belongs to the serpin family.</text>
</comment>
<sequence>MKRIIITLVLVTALLSPNIAMANISNLIPPFHWTYHSLSNLSAKGLIGEQVVPGKSAFTPEQVVALVVMALKHAENDITKLGDAELSSMRQLASAYRPYFKEAGYDYNTIRNDIEMVAIRAGLTAIETNGGFTPNPKTLSAKAAYAVNKFTFDLYRQVAAERGHRNLFISPYSVTSALAMTYAGARGITEQQMEKVLSLSPDIHKNMGALINEINSVPQDIAQVHTANAVWPAKQEKILPEYAQTVRDYYNAGLTPLNYRANPESARKTINKWVEKQTQQRIKDIIGPGVLSKETLMVLTNAVYFKSSWLEEFQSVNTVPRPFWISPERSVKVLTMNRTGEQVDYAKLSDAEILELPYKGGRFSMLVLLPDKKSDIETLEKALSAEQLSKWIAAMTPQKVKIYLPKFKQENDYELAQTLAKMGMPSAFSPEAADFSGITGLDDLYISNIVHKTFIEVAEEGTEAAAATAVIMMRTSMPAPDDDAVVFRAERPFIYIIRDNTTGAIIFIGRYTRP</sequence>
<dbReference type="InterPro" id="IPR036186">
    <property type="entry name" value="Serpin_sf"/>
</dbReference>
<dbReference type="Pfam" id="PF00079">
    <property type="entry name" value="Serpin"/>
    <property type="match status" value="1"/>
</dbReference>
<dbReference type="GeneID" id="83058421"/>
<name>A0A1B2I6L5_9BACT</name>
<evidence type="ECO:0000256" key="1">
    <source>
        <dbReference type="RuleBase" id="RU000411"/>
    </source>
</evidence>
<organism evidence="4 5">
    <name type="scientific">Cloacibacillus porcorum</name>
    <dbReference type="NCBI Taxonomy" id="1197717"/>
    <lineage>
        <taxon>Bacteria</taxon>
        <taxon>Thermotogati</taxon>
        <taxon>Synergistota</taxon>
        <taxon>Synergistia</taxon>
        <taxon>Synergistales</taxon>
        <taxon>Synergistaceae</taxon>
        <taxon>Cloacibacillus</taxon>
    </lineage>
</organism>
<reference evidence="4" key="1">
    <citation type="submission" date="2016-08" db="EMBL/GenBank/DDBJ databases">
        <title>Complete genome of Cloacibacillus porcorum.</title>
        <authorList>
            <person name="Looft T."/>
            <person name="Bayles D.O."/>
            <person name="Alt D.P."/>
        </authorList>
    </citation>
    <scope>NUCLEOTIDE SEQUENCE [LARGE SCALE GENOMIC DNA]</scope>
    <source>
        <strain evidence="4">CL-84</strain>
    </source>
</reference>
<feature type="chain" id="PRO_5008539004" description="Serpin domain-containing protein" evidence="2">
    <location>
        <begin position="23"/>
        <end position="514"/>
    </location>
</feature>
<dbReference type="InterPro" id="IPR000215">
    <property type="entry name" value="Serpin_fam"/>
</dbReference>
<dbReference type="InterPro" id="IPR023796">
    <property type="entry name" value="Serpin_dom"/>
</dbReference>
<dbReference type="SUPFAM" id="SSF56574">
    <property type="entry name" value="Serpins"/>
    <property type="match status" value="1"/>
</dbReference>
<dbReference type="STRING" id="1197717.BED41_11245"/>
<dbReference type="InterPro" id="IPR042178">
    <property type="entry name" value="Serpin_sf_1"/>
</dbReference>
<evidence type="ECO:0000313" key="5">
    <source>
        <dbReference type="Proteomes" id="UP000093044"/>
    </source>
</evidence>
<accession>A0A1B2I6L5</accession>
<proteinExistence type="inferred from homology"/>
<dbReference type="GO" id="GO:0004867">
    <property type="term" value="F:serine-type endopeptidase inhibitor activity"/>
    <property type="evidence" value="ECO:0007669"/>
    <property type="project" value="InterPro"/>
</dbReference>
<dbReference type="KEGG" id="cpor:BED41_11245"/>
<evidence type="ECO:0000313" key="4">
    <source>
        <dbReference type="EMBL" id="ANZ45596.1"/>
    </source>
</evidence>
<dbReference type="SMART" id="SM00093">
    <property type="entry name" value="SERPIN"/>
    <property type="match status" value="1"/>
</dbReference>
<dbReference type="AlphaFoldDB" id="A0A1B2I6L5"/>
<protein>
    <recommendedName>
        <fullName evidence="3">Serpin domain-containing protein</fullName>
    </recommendedName>
</protein>
<dbReference type="Proteomes" id="UP000093044">
    <property type="component" value="Chromosome"/>
</dbReference>
<evidence type="ECO:0000256" key="2">
    <source>
        <dbReference type="SAM" id="SignalP"/>
    </source>
</evidence>
<evidence type="ECO:0000259" key="3">
    <source>
        <dbReference type="SMART" id="SM00093"/>
    </source>
</evidence>
<dbReference type="CDD" id="cd19590">
    <property type="entry name" value="serpin_thermopin-like"/>
    <property type="match status" value="1"/>
</dbReference>
<feature type="domain" description="Serpin" evidence="3">
    <location>
        <begin position="152"/>
        <end position="514"/>
    </location>
</feature>
<dbReference type="RefSeq" id="WP_066746207.1">
    <property type="nucleotide sequence ID" value="NZ_CATWZH010000041.1"/>
</dbReference>
<feature type="signal peptide" evidence="2">
    <location>
        <begin position="1"/>
        <end position="22"/>
    </location>
</feature>